<gene>
    <name evidence="2" type="ORF">PIBRA_LOCUS14499</name>
</gene>
<keyword evidence="1" id="KW-0812">Transmembrane</keyword>
<proteinExistence type="predicted"/>
<dbReference type="Proteomes" id="UP001152562">
    <property type="component" value="Unassembled WGS sequence"/>
</dbReference>
<name>A0A9P0TVZ0_PIEBR</name>
<organism evidence="2 3">
    <name type="scientific">Pieris brassicae</name>
    <name type="common">White butterfly</name>
    <name type="synonym">Large white butterfly</name>
    <dbReference type="NCBI Taxonomy" id="7116"/>
    <lineage>
        <taxon>Eukaryota</taxon>
        <taxon>Metazoa</taxon>
        <taxon>Ecdysozoa</taxon>
        <taxon>Arthropoda</taxon>
        <taxon>Hexapoda</taxon>
        <taxon>Insecta</taxon>
        <taxon>Pterygota</taxon>
        <taxon>Neoptera</taxon>
        <taxon>Endopterygota</taxon>
        <taxon>Lepidoptera</taxon>
        <taxon>Glossata</taxon>
        <taxon>Ditrysia</taxon>
        <taxon>Papilionoidea</taxon>
        <taxon>Pieridae</taxon>
        <taxon>Pierinae</taxon>
        <taxon>Pieris</taxon>
    </lineage>
</organism>
<feature type="transmembrane region" description="Helical" evidence="1">
    <location>
        <begin position="43"/>
        <end position="67"/>
    </location>
</feature>
<feature type="transmembrane region" description="Helical" evidence="1">
    <location>
        <begin position="12"/>
        <end position="31"/>
    </location>
</feature>
<dbReference type="AlphaFoldDB" id="A0A9P0TVZ0"/>
<keyword evidence="1" id="KW-1133">Transmembrane helix</keyword>
<protein>
    <submittedName>
        <fullName evidence="2">Uncharacterized protein</fullName>
    </submittedName>
</protein>
<dbReference type="EMBL" id="CALOZG010000087">
    <property type="protein sequence ID" value="CAH4039036.1"/>
    <property type="molecule type" value="Genomic_DNA"/>
</dbReference>
<evidence type="ECO:0000313" key="2">
    <source>
        <dbReference type="EMBL" id="CAH4039036.1"/>
    </source>
</evidence>
<evidence type="ECO:0000256" key="1">
    <source>
        <dbReference type="SAM" id="Phobius"/>
    </source>
</evidence>
<keyword evidence="1" id="KW-0472">Membrane</keyword>
<comment type="caution">
    <text evidence="2">The sequence shown here is derived from an EMBL/GenBank/DDBJ whole genome shotgun (WGS) entry which is preliminary data.</text>
</comment>
<evidence type="ECO:0000313" key="3">
    <source>
        <dbReference type="Proteomes" id="UP001152562"/>
    </source>
</evidence>
<keyword evidence="3" id="KW-1185">Reference proteome</keyword>
<sequence length="74" mass="7816">MYWISLGRFGTRSICHLNAGVLCLVAVIHQLGGFSQSLAANPLALIGLALSAGGLMCQTASIIKVLMSLRRDES</sequence>
<accession>A0A9P0TVZ0</accession>
<reference evidence="2" key="1">
    <citation type="submission" date="2022-05" db="EMBL/GenBank/DDBJ databases">
        <authorList>
            <person name="Okamura Y."/>
        </authorList>
    </citation>
    <scope>NUCLEOTIDE SEQUENCE</scope>
</reference>